<organism evidence="2 3">
    <name type="scientific">Xyrichtys novacula</name>
    <name type="common">Pearly razorfish</name>
    <name type="synonym">Hemipteronotus novacula</name>
    <dbReference type="NCBI Taxonomy" id="13765"/>
    <lineage>
        <taxon>Eukaryota</taxon>
        <taxon>Metazoa</taxon>
        <taxon>Chordata</taxon>
        <taxon>Craniata</taxon>
        <taxon>Vertebrata</taxon>
        <taxon>Euteleostomi</taxon>
        <taxon>Actinopterygii</taxon>
        <taxon>Neopterygii</taxon>
        <taxon>Teleostei</taxon>
        <taxon>Neoteleostei</taxon>
        <taxon>Acanthomorphata</taxon>
        <taxon>Eupercaria</taxon>
        <taxon>Labriformes</taxon>
        <taxon>Labridae</taxon>
        <taxon>Xyrichtys</taxon>
    </lineage>
</organism>
<keyword evidence="3" id="KW-1185">Reference proteome</keyword>
<dbReference type="AlphaFoldDB" id="A0AAV1EVF7"/>
<gene>
    <name evidence="2" type="ORF">XNOV1_A042481</name>
</gene>
<name>A0AAV1EVF7_XYRNO</name>
<dbReference type="Proteomes" id="UP001178508">
    <property type="component" value="Chromosome 3"/>
</dbReference>
<protein>
    <submittedName>
        <fullName evidence="2">Uncharacterized protein</fullName>
    </submittedName>
</protein>
<sequence length="99" mass="11498">MSNHRQEQGSCAKGPFSSHHGWTRCRVSAPVHWDRQVLQRLHNHRKEELCLAYVRQHSNHCSFLQIETQETGGCHRKVIMCQFWPCLIAGSGESDWICL</sequence>
<evidence type="ECO:0000313" key="2">
    <source>
        <dbReference type="EMBL" id="CAJ1052670.1"/>
    </source>
</evidence>
<proteinExistence type="predicted"/>
<reference evidence="2" key="1">
    <citation type="submission" date="2023-08" db="EMBL/GenBank/DDBJ databases">
        <authorList>
            <person name="Alioto T."/>
            <person name="Alioto T."/>
            <person name="Gomez Garrido J."/>
        </authorList>
    </citation>
    <scope>NUCLEOTIDE SEQUENCE</scope>
</reference>
<accession>A0AAV1EVF7</accession>
<dbReference type="EMBL" id="OY660866">
    <property type="protein sequence ID" value="CAJ1052670.1"/>
    <property type="molecule type" value="Genomic_DNA"/>
</dbReference>
<evidence type="ECO:0000256" key="1">
    <source>
        <dbReference type="SAM" id="MobiDB-lite"/>
    </source>
</evidence>
<feature type="region of interest" description="Disordered" evidence="1">
    <location>
        <begin position="1"/>
        <end position="22"/>
    </location>
</feature>
<evidence type="ECO:0000313" key="3">
    <source>
        <dbReference type="Proteomes" id="UP001178508"/>
    </source>
</evidence>